<dbReference type="EMBL" id="WOFE01000005">
    <property type="protein sequence ID" value="MBM5572103.1"/>
    <property type="molecule type" value="Genomic_DNA"/>
</dbReference>
<dbReference type="RefSeq" id="WP_203571436.1">
    <property type="nucleotide sequence ID" value="NZ_WOFE01000005.1"/>
</dbReference>
<evidence type="ECO:0000313" key="2">
    <source>
        <dbReference type="Proteomes" id="UP001195660"/>
    </source>
</evidence>
<dbReference type="Proteomes" id="UP001195660">
    <property type="component" value="Unassembled WGS sequence"/>
</dbReference>
<reference evidence="1 2" key="1">
    <citation type="submission" date="2019-11" db="EMBL/GenBank/DDBJ databases">
        <title>Novel Deefgea species.</title>
        <authorList>
            <person name="Han J.-H."/>
        </authorList>
    </citation>
    <scope>NUCLEOTIDE SEQUENCE [LARGE SCALE GENOMIC DNA]</scope>
    <source>
        <strain evidence="1 2">LMG 24817</strain>
    </source>
</reference>
<gene>
    <name evidence="1" type="ORF">GM173_11010</name>
</gene>
<accession>A0ABS2CD69</accession>
<protein>
    <recommendedName>
        <fullName evidence="3">XRE family transcriptional regulator</fullName>
    </recommendedName>
</protein>
<proteinExistence type="predicted"/>
<organism evidence="1 2">
    <name type="scientific">Deefgea chitinilytica</name>
    <dbReference type="NCBI Taxonomy" id="570276"/>
    <lineage>
        <taxon>Bacteria</taxon>
        <taxon>Pseudomonadati</taxon>
        <taxon>Pseudomonadota</taxon>
        <taxon>Betaproteobacteria</taxon>
        <taxon>Neisseriales</taxon>
        <taxon>Chitinibacteraceae</taxon>
        <taxon>Deefgea</taxon>
    </lineage>
</organism>
<name>A0ABS2CD69_9NEIS</name>
<keyword evidence="2" id="KW-1185">Reference proteome</keyword>
<evidence type="ECO:0008006" key="3">
    <source>
        <dbReference type="Google" id="ProtNLM"/>
    </source>
</evidence>
<sequence>MRIQTAQDLIAQTEALAEPIANPEFFIPETGQIRWVDALRDLQTASGLVEDKDFAAYLLMAPSSLSELLRGKVEPNARVKLLILNHLGFYTIQSALFFLMNDEHAASLQRAAQRQAKKIANQNSEKISNQTK</sequence>
<comment type="caution">
    <text evidence="1">The sequence shown here is derived from an EMBL/GenBank/DDBJ whole genome shotgun (WGS) entry which is preliminary data.</text>
</comment>
<evidence type="ECO:0000313" key="1">
    <source>
        <dbReference type="EMBL" id="MBM5572103.1"/>
    </source>
</evidence>